<dbReference type="InterPro" id="IPR050135">
    <property type="entry name" value="dGTPase-like"/>
</dbReference>
<dbReference type="Gene3D" id="3.30.70.2760">
    <property type="match status" value="1"/>
</dbReference>
<dbReference type="OrthoDB" id="9991235at2759"/>
<dbReference type="SMART" id="SM00471">
    <property type="entry name" value="HDc"/>
    <property type="match status" value="1"/>
</dbReference>
<sequence length="464" mass="53982">MVASVGEGFSQDCRRKHKKLFHDNVHRNVYIDSLSMKFVDSEQFQRLRDVKQLGLCHYVYPGAMHSRFEHSLGVYHVAGEVMDYLKKTQGDELELEPADFRVVKLAGLLHDVGHGPFSHVFDNEFLPRALPNFKWSHEQMSADMVEYIADLHHIDIDVNDLKRVKAMILAASKTSIIQAHGDKRFLFDIVANGRNGIDVDKFDYIERDTRACGLGRSFDYRRLVESMKVIDDEICFRAKEALTVYRLFQTRADLCRTVYTHAKVKALELMIVDAMLLANDYLKLTSYVEGPSRFWKLDDTLLKTIETAEQPELRQAREIVLRMRRRQLYQFCNEYAVPKEHLEHFKDVTAQDIICSQTKPGVNLTEDDVLVHATRIDFTRGTENPVSSRVHFFQDFESTEKFLIPQDKISHILPETFQDRIIRVYAKNPEHVEAVCEAFEEFQRKQFGYTSQIHGTPDRKKGKR</sequence>
<dbReference type="Pfam" id="PF01966">
    <property type="entry name" value="HD"/>
    <property type="match status" value="1"/>
</dbReference>
<dbReference type="Pfam" id="PF19276">
    <property type="entry name" value="HD_assoc_2"/>
    <property type="match status" value="1"/>
</dbReference>
<dbReference type="EMBL" id="ABEU02000017">
    <property type="protein sequence ID" value="PNR35755.1"/>
    <property type="molecule type" value="Genomic_DNA"/>
</dbReference>
<dbReference type="GO" id="GO:0008832">
    <property type="term" value="F:dGTPase activity"/>
    <property type="evidence" value="ECO:0000318"/>
    <property type="project" value="GO_Central"/>
</dbReference>
<dbReference type="GO" id="GO:0006203">
    <property type="term" value="P:dGTP catabolic process"/>
    <property type="evidence" value="ECO:0000318"/>
    <property type="project" value="GO_Central"/>
</dbReference>
<dbReference type="Gramene" id="Pp3c17_2920V3.3">
    <property type="protein sequence ID" value="Pp3c17_2920V3.3"/>
    <property type="gene ID" value="Pp3c17_2920"/>
</dbReference>
<dbReference type="SUPFAM" id="SSF109604">
    <property type="entry name" value="HD-domain/PDEase-like"/>
    <property type="match status" value="1"/>
</dbReference>
<reference evidence="2 4" key="2">
    <citation type="journal article" date="2018" name="Plant J.">
        <title>The Physcomitrella patens chromosome-scale assembly reveals moss genome structure and evolution.</title>
        <authorList>
            <person name="Lang D."/>
            <person name="Ullrich K.K."/>
            <person name="Murat F."/>
            <person name="Fuchs J."/>
            <person name="Jenkins J."/>
            <person name="Haas F.B."/>
            <person name="Piednoel M."/>
            <person name="Gundlach H."/>
            <person name="Van Bel M."/>
            <person name="Meyberg R."/>
            <person name="Vives C."/>
            <person name="Morata J."/>
            <person name="Symeonidi A."/>
            <person name="Hiss M."/>
            <person name="Muchero W."/>
            <person name="Kamisugi Y."/>
            <person name="Saleh O."/>
            <person name="Blanc G."/>
            <person name="Decker E.L."/>
            <person name="van Gessel N."/>
            <person name="Grimwood J."/>
            <person name="Hayes R.D."/>
            <person name="Graham S.W."/>
            <person name="Gunter L.E."/>
            <person name="McDaniel S.F."/>
            <person name="Hoernstein S.N.W."/>
            <person name="Larsson A."/>
            <person name="Li F.W."/>
            <person name="Perroud P.F."/>
            <person name="Phillips J."/>
            <person name="Ranjan P."/>
            <person name="Rokshar D.S."/>
            <person name="Rothfels C.J."/>
            <person name="Schneider L."/>
            <person name="Shu S."/>
            <person name="Stevenson D.W."/>
            <person name="Thummler F."/>
            <person name="Tillich M."/>
            <person name="Villarreal Aguilar J.C."/>
            <person name="Widiez T."/>
            <person name="Wong G.K."/>
            <person name="Wymore A."/>
            <person name="Zhang Y."/>
            <person name="Zimmer A.D."/>
            <person name="Quatrano R.S."/>
            <person name="Mayer K.F.X."/>
            <person name="Goodstein D."/>
            <person name="Casacuberta J.M."/>
            <person name="Vandepoele K."/>
            <person name="Reski R."/>
            <person name="Cuming A.C."/>
            <person name="Tuskan G.A."/>
            <person name="Maumus F."/>
            <person name="Salse J."/>
            <person name="Schmutz J."/>
            <person name="Rensing S.A."/>
        </authorList>
    </citation>
    <scope>NUCLEOTIDE SEQUENCE [LARGE SCALE GENOMIC DNA]</scope>
    <source>
        <strain evidence="3 4">cv. Gransden 2004</strain>
    </source>
</reference>
<dbReference type="Proteomes" id="UP000006727">
    <property type="component" value="Chromosome 17"/>
</dbReference>
<dbReference type="STRING" id="3218.A9TAA5"/>
<evidence type="ECO:0000259" key="1">
    <source>
        <dbReference type="PROSITE" id="PS51831"/>
    </source>
</evidence>
<evidence type="ECO:0000313" key="4">
    <source>
        <dbReference type="Proteomes" id="UP000006727"/>
    </source>
</evidence>
<reference evidence="3" key="3">
    <citation type="submission" date="2020-12" db="UniProtKB">
        <authorList>
            <consortium name="EnsemblPlants"/>
        </authorList>
    </citation>
    <scope>IDENTIFICATION</scope>
</reference>
<dbReference type="GO" id="GO:0005634">
    <property type="term" value="C:nucleus"/>
    <property type="evidence" value="ECO:0000318"/>
    <property type="project" value="GO_Central"/>
</dbReference>
<dbReference type="InterPro" id="IPR006674">
    <property type="entry name" value="HD_domain"/>
</dbReference>
<dbReference type="EnsemblPlants" id="Pp3c17_2920V3.1">
    <property type="protein sequence ID" value="Pp3c17_2920V3.1"/>
    <property type="gene ID" value="Pp3c17_2920"/>
</dbReference>
<dbReference type="PaxDb" id="3218-PP1S193_26V6.1"/>
<dbReference type="Gramene" id="Pp3c17_2920V3.2">
    <property type="protein sequence ID" value="Pp3c17_2920V3.2"/>
    <property type="gene ID" value="Pp3c17_2920"/>
</dbReference>
<dbReference type="PANTHER" id="PTHR11373:SF4">
    <property type="entry name" value="DEOXYNUCLEOSIDE TRIPHOSPHATE TRIPHOSPHOHYDROLASE SAMHD1"/>
    <property type="match status" value="1"/>
</dbReference>
<reference evidence="2 4" key="1">
    <citation type="journal article" date="2008" name="Science">
        <title>The Physcomitrella genome reveals evolutionary insights into the conquest of land by plants.</title>
        <authorList>
            <person name="Rensing S."/>
            <person name="Lang D."/>
            <person name="Zimmer A."/>
            <person name="Terry A."/>
            <person name="Salamov A."/>
            <person name="Shapiro H."/>
            <person name="Nishiyama T."/>
            <person name="Perroud P.-F."/>
            <person name="Lindquist E."/>
            <person name="Kamisugi Y."/>
            <person name="Tanahashi T."/>
            <person name="Sakakibara K."/>
            <person name="Fujita T."/>
            <person name="Oishi K."/>
            <person name="Shin-I T."/>
            <person name="Kuroki Y."/>
            <person name="Toyoda A."/>
            <person name="Suzuki Y."/>
            <person name="Hashimoto A."/>
            <person name="Yamaguchi K."/>
            <person name="Sugano A."/>
            <person name="Kohara Y."/>
            <person name="Fujiyama A."/>
            <person name="Anterola A."/>
            <person name="Aoki S."/>
            <person name="Ashton N."/>
            <person name="Barbazuk W.B."/>
            <person name="Barker E."/>
            <person name="Bennetzen J."/>
            <person name="Bezanilla M."/>
            <person name="Blankenship R."/>
            <person name="Cho S.H."/>
            <person name="Dutcher S."/>
            <person name="Estelle M."/>
            <person name="Fawcett J.A."/>
            <person name="Gundlach H."/>
            <person name="Hanada K."/>
            <person name="Heyl A."/>
            <person name="Hicks K.A."/>
            <person name="Hugh J."/>
            <person name="Lohr M."/>
            <person name="Mayer K."/>
            <person name="Melkozernov A."/>
            <person name="Murata T."/>
            <person name="Nelson D."/>
            <person name="Pils B."/>
            <person name="Prigge M."/>
            <person name="Reiss B."/>
            <person name="Renner T."/>
            <person name="Rombauts S."/>
            <person name="Rushton P."/>
            <person name="Sanderfoot A."/>
            <person name="Schween G."/>
            <person name="Shiu S.-H."/>
            <person name="Stueber K."/>
            <person name="Theodoulou F.L."/>
            <person name="Tu H."/>
            <person name="Van de Peer Y."/>
            <person name="Verrier P.J."/>
            <person name="Waters E."/>
            <person name="Wood A."/>
            <person name="Yang L."/>
            <person name="Cove D."/>
            <person name="Cuming A."/>
            <person name="Hasebe M."/>
            <person name="Lucas S."/>
            <person name="Mishler D.B."/>
            <person name="Reski R."/>
            <person name="Grigoriev I."/>
            <person name="Quatrano R.S."/>
            <person name="Boore J.L."/>
        </authorList>
    </citation>
    <scope>NUCLEOTIDE SEQUENCE [LARGE SCALE GENOMIC DNA]</scope>
    <source>
        <strain evidence="3 4">cv. Gransden 2004</strain>
    </source>
</reference>
<evidence type="ECO:0000313" key="3">
    <source>
        <dbReference type="EnsemblPlants" id="Pp3c17_2920V3.1"/>
    </source>
</evidence>
<dbReference type="CDD" id="cd00077">
    <property type="entry name" value="HDc"/>
    <property type="match status" value="1"/>
</dbReference>
<protein>
    <recommendedName>
        <fullName evidence="1">HD domain-containing protein</fullName>
    </recommendedName>
</protein>
<dbReference type="PANTHER" id="PTHR11373">
    <property type="entry name" value="DEOXYNUCLEOSIDE TRIPHOSPHATE TRIPHOSPHOHYDROLASE"/>
    <property type="match status" value="1"/>
</dbReference>
<dbReference type="eggNOG" id="KOG2681">
    <property type="taxonomic scope" value="Eukaryota"/>
</dbReference>
<feature type="domain" description="HD" evidence="1">
    <location>
        <begin position="67"/>
        <end position="205"/>
    </location>
</feature>
<dbReference type="RefSeq" id="XP_024401554.1">
    <property type="nucleotide sequence ID" value="XM_024545786.2"/>
</dbReference>
<dbReference type="HOGENOM" id="CLU_026821_1_3_1"/>
<dbReference type="InterPro" id="IPR003607">
    <property type="entry name" value="HD/PDEase_dom"/>
</dbReference>
<gene>
    <name evidence="3" type="primary">LOC112294858</name>
    <name evidence="2" type="ORF">PHYPA_021605</name>
</gene>
<name>A9TAA5_PHYPA</name>
<dbReference type="EnsemblPlants" id="Pp3c17_2920V3.2">
    <property type="protein sequence ID" value="Pp3c17_2920V3.2"/>
    <property type="gene ID" value="Pp3c17_2920"/>
</dbReference>
<dbReference type="InterPro" id="IPR045509">
    <property type="entry name" value="HD_assoc_2"/>
</dbReference>
<proteinExistence type="predicted"/>
<dbReference type="FunFam" id="3.30.70.2760:FF:000001">
    <property type="entry name" value="Metal-dependent phosphohydrolase HD domain-containing protein"/>
    <property type="match status" value="1"/>
</dbReference>
<dbReference type="GeneID" id="112294858"/>
<evidence type="ECO:0000313" key="2">
    <source>
        <dbReference type="EMBL" id="PNR35755.1"/>
    </source>
</evidence>
<dbReference type="AlphaFoldDB" id="A9TAA5"/>
<dbReference type="Gramene" id="Pp3c17_2920V3.1">
    <property type="protein sequence ID" value="Pp3c17_2920V3.1"/>
    <property type="gene ID" value="Pp3c17_2920"/>
</dbReference>
<dbReference type="EnsemblPlants" id="Pp3c17_2920V3.3">
    <property type="protein sequence ID" value="Pp3c17_2920V3.3"/>
    <property type="gene ID" value="Pp3c17_2920"/>
</dbReference>
<organism evidence="2">
    <name type="scientific">Physcomitrium patens</name>
    <name type="common">Spreading-leaved earth moss</name>
    <name type="synonym">Physcomitrella patens</name>
    <dbReference type="NCBI Taxonomy" id="3218"/>
    <lineage>
        <taxon>Eukaryota</taxon>
        <taxon>Viridiplantae</taxon>
        <taxon>Streptophyta</taxon>
        <taxon>Embryophyta</taxon>
        <taxon>Bryophyta</taxon>
        <taxon>Bryophytina</taxon>
        <taxon>Bryopsida</taxon>
        <taxon>Funariidae</taxon>
        <taxon>Funariales</taxon>
        <taxon>Funariaceae</taxon>
        <taxon>Physcomitrium</taxon>
    </lineage>
</organism>
<keyword evidence="4" id="KW-1185">Reference proteome</keyword>
<dbReference type="PROSITE" id="PS51831">
    <property type="entry name" value="HD"/>
    <property type="match status" value="1"/>
</dbReference>
<dbReference type="FunFam" id="1.10.3210.10:FF:000017">
    <property type="entry name" value="Deoxynucleoside triphosphate triphosphohydrolase SAMHD1"/>
    <property type="match status" value="1"/>
</dbReference>
<accession>A9TAA5</accession>
<dbReference type="Gene3D" id="1.10.3210.10">
    <property type="entry name" value="Hypothetical protein af1432"/>
    <property type="match status" value="1"/>
</dbReference>